<dbReference type="Proteomes" id="UP000094426">
    <property type="component" value="Unassembled WGS sequence"/>
</dbReference>
<dbReference type="Pfam" id="PF04715">
    <property type="entry name" value="Anth_synt_I_N"/>
    <property type="match status" value="1"/>
</dbReference>
<dbReference type="SUPFAM" id="SSF56322">
    <property type="entry name" value="ADC synthase"/>
    <property type="match status" value="1"/>
</dbReference>
<dbReference type="EMBL" id="LNZG01000006">
    <property type="protein sequence ID" value="ODA90767.1"/>
    <property type="molecule type" value="Genomic_DNA"/>
</dbReference>
<dbReference type="InterPro" id="IPR005801">
    <property type="entry name" value="ADC_synthase"/>
</dbReference>
<feature type="domain" description="Anthranilate synthase component I N-terminal" evidence="1">
    <location>
        <begin position="22"/>
        <end position="178"/>
    </location>
</feature>
<evidence type="ECO:0000313" key="2">
    <source>
        <dbReference type="EMBL" id="ODA90767.1"/>
    </source>
</evidence>
<dbReference type="AlphaFoldDB" id="A0A1E2SLX0"/>
<gene>
    <name evidence="2" type="ORF">ATY41_08260</name>
</gene>
<dbReference type="InterPro" id="IPR006805">
    <property type="entry name" value="Anth_synth_I_N"/>
</dbReference>
<evidence type="ECO:0000313" key="3">
    <source>
        <dbReference type="Proteomes" id="UP000094426"/>
    </source>
</evidence>
<protein>
    <recommendedName>
        <fullName evidence="1">Anthranilate synthase component I N-terminal domain-containing protein</fullName>
    </recommendedName>
</protein>
<evidence type="ECO:0000259" key="1">
    <source>
        <dbReference type="Pfam" id="PF04715"/>
    </source>
</evidence>
<dbReference type="Gene3D" id="3.60.120.10">
    <property type="entry name" value="Anthranilate synthase"/>
    <property type="match status" value="1"/>
</dbReference>
<sequence length="182" mass="19535">MSDTVKTPSRINIGLLSESIDVDDPFAAFLALRSVYGDDEVALLESLGGPGIDNTSALIQFGLVVEIRIAARRIDIAGVSGVRARLLQRLLHAQLIQVESDGHRMADTASVWDVARACQLSFDAPDSSAMSFDVGFSAVLAYEIAAETENLTFANPATDDTPDIVLRLYSSTIEYDLATRAA</sequence>
<comment type="caution">
    <text evidence="2">The sequence shown here is derived from an EMBL/GenBank/DDBJ whole genome shotgun (WGS) entry which is preliminary data.</text>
</comment>
<reference evidence="2 3" key="1">
    <citation type="submission" date="2015-11" db="EMBL/GenBank/DDBJ databases">
        <authorList>
            <person name="Zhang Y."/>
            <person name="Guo Z."/>
        </authorList>
    </citation>
    <scope>NUCLEOTIDE SEQUENCE [LARGE SCALE GENOMIC DNA]</scope>
    <source>
        <strain evidence="3">gdw1</strain>
    </source>
</reference>
<accession>A0A1E2SLX0</accession>
<dbReference type="RefSeq" id="WP_050737831.1">
    <property type="nucleotide sequence ID" value="NZ_LNZG01000006.1"/>
</dbReference>
<proteinExistence type="predicted"/>
<name>A0A1E2SLX0_LEIXY</name>
<organism evidence="2 3">
    <name type="scientific">Leifsonia xyli subsp. xyli</name>
    <dbReference type="NCBI Taxonomy" id="59736"/>
    <lineage>
        <taxon>Bacteria</taxon>
        <taxon>Bacillati</taxon>
        <taxon>Actinomycetota</taxon>
        <taxon>Actinomycetes</taxon>
        <taxon>Micrococcales</taxon>
        <taxon>Microbacteriaceae</taxon>
        <taxon>Leifsonia</taxon>
    </lineage>
</organism>